<keyword evidence="2" id="KW-1185">Reference proteome</keyword>
<comment type="caution">
    <text evidence="1">The sequence shown here is derived from an EMBL/GenBank/DDBJ whole genome shotgun (WGS) entry which is preliminary data.</text>
</comment>
<evidence type="ECO:0000313" key="2">
    <source>
        <dbReference type="Proteomes" id="UP000573499"/>
    </source>
</evidence>
<gene>
    <name evidence="1" type="ORF">H3H39_07820</name>
</gene>
<protein>
    <recommendedName>
        <fullName evidence="3">DUF551 domain-containing protein</fullName>
    </recommendedName>
</protein>
<dbReference type="EMBL" id="JACEZU010000003">
    <property type="protein sequence ID" value="MBA5686961.1"/>
    <property type="molecule type" value="Genomic_DNA"/>
</dbReference>
<dbReference type="RefSeq" id="WP_182152803.1">
    <property type="nucleotide sequence ID" value="NZ_JACEZU010000003.1"/>
</dbReference>
<dbReference type="AlphaFoldDB" id="A0A7W2F8D1"/>
<name>A0A7W2F8D1_9BURK</name>
<accession>A0A7W2F8D1</accession>
<proteinExistence type="predicted"/>
<organism evidence="1 2">
    <name type="scientific">Rugamonas apoptosis</name>
    <dbReference type="NCBI Taxonomy" id="2758570"/>
    <lineage>
        <taxon>Bacteria</taxon>
        <taxon>Pseudomonadati</taxon>
        <taxon>Pseudomonadota</taxon>
        <taxon>Betaproteobacteria</taxon>
        <taxon>Burkholderiales</taxon>
        <taxon>Oxalobacteraceae</taxon>
        <taxon>Telluria group</taxon>
        <taxon>Rugamonas</taxon>
    </lineage>
</organism>
<reference evidence="1 2" key="1">
    <citation type="submission" date="2020-07" db="EMBL/GenBank/DDBJ databases">
        <title>Novel species isolated from subtropical streams in China.</title>
        <authorList>
            <person name="Lu H."/>
        </authorList>
    </citation>
    <scope>NUCLEOTIDE SEQUENCE [LARGE SCALE GENOMIC DNA]</scope>
    <source>
        <strain evidence="1 2">LX47W</strain>
    </source>
</reference>
<evidence type="ECO:0000313" key="1">
    <source>
        <dbReference type="EMBL" id="MBA5686961.1"/>
    </source>
</evidence>
<sequence>MSARTTAAVAKKVVAHTVASMSSSALSQAAAWNDNEADLRNVSSLMAWRDSCRDEVRDVLEGSALNHSEREKLLAAWVTTFDGEVYGVSDAADDIECAIETANDLLRLALDRLPGVADSGANAAIRGAKRFIDDIGAIARQLHATGGAANSTPNNIGVDRNGWMPVATGATPDSNRDVLVWNTAEQQPTAAFYCTDENCWFSKYDGLRLGNDVVTHWQEIQAPEGVTK</sequence>
<evidence type="ECO:0008006" key="3">
    <source>
        <dbReference type="Google" id="ProtNLM"/>
    </source>
</evidence>
<dbReference type="Proteomes" id="UP000573499">
    <property type="component" value="Unassembled WGS sequence"/>
</dbReference>